<protein>
    <submittedName>
        <fullName evidence="1">Uncharacterized protein</fullName>
    </submittedName>
</protein>
<dbReference type="EMBL" id="CP098747">
    <property type="protein sequence ID" value="USG61463.1"/>
    <property type="molecule type" value="Genomic_DNA"/>
</dbReference>
<accession>A0ABY4W5S5</accession>
<reference evidence="1" key="1">
    <citation type="submission" date="2022-06" db="EMBL/GenBank/DDBJ databases">
        <title>Sneathiella actinostolidae sp. nov., isolated from a sea anemonein the Western Pacific Ocean.</title>
        <authorList>
            <person name="Wei M.J."/>
        </authorList>
    </citation>
    <scope>NUCLEOTIDE SEQUENCE</scope>
    <source>
        <strain evidence="1">PHK-P5</strain>
    </source>
</reference>
<gene>
    <name evidence="1" type="ORF">NBZ79_00545</name>
</gene>
<evidence type="ECO:0000313" key="2">
    <source>
        <dbReference type="Proteomes" id="UP001056291"/>
    </source>
</evidence>
<sequence length="71" mass="8292">MTDTKFKQPVIAAKTSFPPLPLISVLRTWYYYRPDWDTRSGKECFYAETDIVLDENIDVPGYRPHAICHDV</sequence>
<organism evidence="1 2">
    <name type="scientific">Sneathiella marina</name>
    <dbReference type="NCBI Taxonomy" id="2950108"/>
    <lineage>
        <taxon>Bacteria</taxon>
        <taxon>Pseudomonadati</taxon>
        <taxon>Pseudomonadota</taxon>
        <taxon>Alphaproteobacteria</taxon>
        <taxon>Sneathiellales</taxon>
        <taxon>Sneathiellaceae</taxon>
        <taxon>Sneathiella</taxon>
    </lineage>
</organism>
<proteinExistence type="predicted"/>
<keyword evidence="2" id="KW-1185">Reference proteome</keyword>
<dbReference type="Proteomes" id="UP001056291">
    <property type="component" value="Chromosome"/>
</dbReference>
<evidence type="ECO:0000313" key="1">
    <source>
        <dbReference type="EMBL" id="USG61463.1"/>
    </source>
</evidence>
<name>A0ABY4W5S5_9PROT</name>
<dbReference type="RefSeq" id="WP_251934510.1">
    <property type="nucleotide sequence ID" value="NZ_CP098747.1"/>
</dbReference>